<feature type="domain" description="Major facilitator superfamily (MFS) profile" evidence="7">
    <location>
        <begin position="65"/>
        <end position="581"/>
    </location>
</feature>
<feature type="transmembrane region" description="Helical" evidence="6">
    <location>
        <begin position="194"/>
        <end position="213"/>
    </location>
</feature>
<dbReference type="Gene3D" id="1.20.1250.20">
    <property type="entry name" value="MFS general substrate transporter like domains"/>
    <property type="match status" value="2"/>
</dbReference>
<dbReference type="CDD" id="cd06179">
    <property type="entry name" value="MFS_TRI12_like"/>
    <property type="match status" value="1"/>
</dbReference>
<dbReference type="PROSITE" id="PS50850">
    <property type="entry name" value="MFS"/>
    <property type="match status" value="1"/>
</dbReference>
<evidence type="ECO:0000256" key="1">
    <source>
        <dbReference type="ARBA" id="ARBA00004141"/>
    </source>
</evidence>
<dbReference type="AlphaFoldDB" id="A0A8H4R9D7"/>
<sequence>MSDREKSQVEEFDHAIMQRTITQQTGQDPSGLEKARTGGTIDTVAASAIGGDYHDLPAGYYRSPKFIGTFVGVVFMAWSLYVGYVLPSATLAIINEDIGPSPNYVLIVTVTTVTSGCLLTIVGRMGDILGRRYFLIGGQCFGLIGGIIGATAKTVNTLIGGSVFMGIGGAVQLTFTFVICELVPNKHRAYVDSALFFCIIPFAALGPILARLLATQTAAGWRWFYYLNIICCGASIILFTLFYFPPNYQQLHTRTSKREQFKKIDYVGMVLFTAGVILFMLGLSWGGSSYPWKSGPVLGCIISGVVSLIIFVFYEIYAPLSQPLLPMKLLKNRNYVAISCSACVGTIIYFSMNVLWPEQVAGLYATDNITIGWLSCTTGIGVIVGQVLAGLVFKPLGGAKWQLLACCVGMTVFLGGLAAANQNNKGLAIAFTILGGISVGFLELITIIMAGLVCEPGDIGLASGFLASLRQVFGTIATTIYVTILTNRLKTTIPENVIPAAENAGLPTSSLDSLFAALTAGTAAALQKVPGITTDIIAAVGEAVKTADSQAFKTVYLTSIAFGGLSIIAALCASNVDEKLTDQVARRFRGTNNVDEVAIKGKADEEN</sequence>
<evidence type="ECO:0000256" key="6">
    <source>
        <dbReference type="SAM" id="Phobius"/>
    </source>
</evidence>
<evidence type="ECO:0000259" key="7">
    <source>
        <dbReference type="PROSITE" id="PS50850"/>
    </source>
</evidence>
<dbReference type="SUPFAM" id="SSF103473">
    <property type="entry name" value="MFS general substrate transporter"/>
    <property type="match status" value="2"/>
</dbReference>
<evidence type="ECO:0000256" key="5">
    <source>
        <dbReference type="ARBA" id="ARBA00023136"/>
    </source>
</evidence>
<feature type="transmembrane region" description="Helical" evidence="6">
    <location>
        <begin position="66"/>
        <end position="84"/>
    </location>
</feature>
<keyword evidence="4 6" id="KW-1133">Transmembrane helix</keyword>
<reference evidence="8 9" key="1">
    <citation type="submission" date="2020-03" db="EMBL/GenBank/DDBJ databases">
        <title>Draft Genome Sequence of Cudoniella acicularis.</title>
        <authorList>
            <person name="Buettner E."/>
            <person name="Kellner H."/>
        </authorList>
    </citation>
    <scope>NUCLEOTIDE SEQUENCE [LARGE SCALE GENOMIC DNA]</scope>
    <source>
        <strain evidence="8 9">DSM 108380</strain>
    </source>
</reference>
<comment type="subcellular location">
    <subcellularLocation>
        <location evidence="1">Membrane</location>
        <topology evidence="1">Multi-pass membrane protein</topology>
    </subcellularLocation>
</comment>
<dbReference type="PANTHER" id="PTHR23501">
    <property type="entry name" value="MAJOR FACILITATOR SUPERFAMILY"/>
    <property type="match status" value="1"/>
</dbReference>
<feature type="transmembrane region" description="Helical" evidence="6">
    <location>
        <begin position="104"/>
        <end position="121"/>
    </location>
</feature>
<evidence type="ECO:0000313" key="9">
    <source>
        <dbReference type="Proteomes" id="UP000566819"/>
    </source>
</evidence>
<evidence type="ECO:0000313" key="8">
    <source>
        <dbReference type="EMBL" id="KAF4625847.1"/>
    </source>
</evidence>
<keyword evidence="9" id="KW-1185">Reference proteome</keyword>
<feature type="transmembrane region" description="Helical" evidence="6">
    <location>
        <begin position="295"/>
        <end position="314"/>
    </location>
</feature>
<dbReference type="EMBL" id="JAAMPI010001282">
    <property type="protein sequence ID" value="KAF4625847.1"/>
    <property type="molecule type" value="Genomic_DNA"/>
</dbReference>
<feature type="transmembrane region" description="Helical" evidence="6">
    <location>
        <begin position="335"/>
        <end position="356"/>
    </location>
</feature>
<keyword evidence="2" id="KW-0813">Transport</keyword>
<evidence type="ECO:0000256" key="4">
    <source>
        <dbReference type="ARBA" id="ARBA00022989"/>
    </source>
</evidence>
<dbReference type="GO" id="GO:0022857">
    <property type="term" value="F:transmembrane transporter activity"/>
    <property type="evidence" value="ECO:0007669"/>
    <property type="project" value="InterPro"/>
</dbReference>
<protein>
    <recommendedName>
        <fullName evidence="7">Major facilitator superfamily (MFS) profile domain-containing protein</fullName>
    </recommendedName>
</protein>
<feature type="transmembrane region" description="Helical" evidence="6">
    <location>
        <begin position="158"/>
        <end position="182"/>
    </location>
</feature>
<feature type="transmembrane region" description="Helical" evidence="6">
    <location>
        <begin position="264"/>
        <end position="283"/>
    </location>
</feature>
<feature type="transmembrane region" description="Helical" evidence="6">
    <location>
        <begin position="368"/>
        <end position="389"/>
    </location>
</feature>
<keyword evidence="3 6" id="KW-0812">Transmembrane</keyword>
<accession>A0A8H4R9D7</accession>
<dbReference type="InterPro" id="IPR020846">
    <property type="entry name" value="MFS_dom"/>
</dbReference>
<gene>
    <name evidence="8" type="ORF">G7Y89_g12321</name>
</gene>
<keyword evidence="5 6" id="KW-0472">Membrane</keyword>
<feature type="transmembrane region" description="Helical" evidence="6">
    <location>
        <begin position="465"/>
        <end position="484"/>
    </location>
</feature>
<dbReference type="OrthoDB" id="4161376at2759"/>
<dbReference type="InterPro" id="IPR053791">
    <property type="entry name" value="MFS_Tri12-like"/>
</dbReference>
<dbReference type="InterPro" id="IPR036259">
    <property type="entry name" value="MFS_trans_sf"/>
</dbReference>
<feature type="transmembrane region" description="Helical" evidence="6">
    <location>
        <begin position="133"/>
        <end position="152"/>
    </location>
</feature>
<feature type="transmembrane region" description="Helical" evidence="6">
    <location>
        <begin position="225"/>
        <end position="244"/>
    </location>
</feature>
<dbReference type="Proteomes" id="UP000566819">
    <property type="component" value="Unassembled WGS sequence"/>
</dbReference>
<feature type="transmembrane region" description="Helical" evidence="6">
    <location>
        <begin position="426"/>
        <end position="453"/>
    </location>
</feature>
<name>A0A8H4R9D7_9HELO</name>
<dbReference type="Pfam" id="PF06609">
    <property type="entry name" value="TRI12"/>
    <property type="match status" value="1"/>
</dbReference>
<organism evidence="8 9">
    <name type="scientific">Cudoniella acicularis</name>
    <dbReference type="NCBI Taxonomy" id="354080"/>
    <lineage>
        <taxon>Eukaryota</taxon>
        <taxon>Fungi</taxon>
        <taxon>Dikarya</taxon>
        <taxon>Ascomycota</taxon>
        <taxon>Pezizomycotina</taxon>
        <taxon>Leotiomycetes</taxon>
        <taxon>Helotiales</taxon>
        <taxon>Tricladiaceae</taxon>
        <taxon>Cudoniella</taxon>
    </lineage>
</organism>
<feature type="transmembrane region" description="Helical" evidence="6">
    <location>
        <begin position="555"/>
        <end position="576"/>
    </location>
</feature>
<dbReference type="InterPro" id="IPR010573">
    <property type="entry name" value="MFS_Str1/Tri12-like"/>
</dbReference>
<evidence type="ECO:0000256" key="2">
    <source>
        <dbReference type="ARBA" id="ARBA00022448"/>
    </source>
</evidence>
<comment type="caution">
    <text evidence="8">The sequence shown here is derived from an EMBL/GenBank/DDBJ whole genome shotgun (WGS) entry which is preliminary data.</text>
</comment>
<proteinExistence type="predicted"/>
<evidence type="ECO:0000256" key="3">
    <source>
        <dbReference type="ARBA" id="ARBA00022692"/>
    </source>
</evidence>
<dbReference type="GO" id="GO:0005886">
    <property type="term" value="C:plasma membrane"/>
    <property type="evidence" value="ECO:0007669"/>
    <property type="project" value="TreeGrafter"/>
</dbReference>
<feature type="transmembrane region" description="Helical" evidence="6">
    <location>
        <begin position="401"/>
        <end position="420"/>
    </location>
</feature>
<dbReference type="PANTHER" id="PTHR23501:SF109">
    <property type="entry name" value="MAJOR FACILITATOR SUPERFAMILY (MFS) PROFILE DOMAIN-CONTAINING PROTEIN-RELATED"/>
    <property type="match status" value="1"/>
</dbReference>